<evidence type="ECO:0000259" key="2">
    <source>
        <dbReference type="Pfam" id="PF00078"/>
    </source>
</evidence>
<dbReference type="InterPro" id="IPR000477">
    <property type="entry name" value="RT_dom"/>
</dbReference>
<accession>A0A9P1DXX9</accession>
<dbReference type="InterPro" id="IPR043128">
    <property type="entry name" value="Rev_trsase/Diguanyl_cyclase"/>
</dbReference>
<dbReference type="GO" id="GO:0003824">
    <property type="term" value="F:catalytic activity"/>
    <property type="evidence" value="ECO:0007669"/>
    <property type="project" value="UniProtKB-KW"/>
</dbReference>
<protein>
    <recommendedName>
        <fullName evidence="6">Reverse transcriptase/retrotransposon-derived protein RNase H-like domain-containing protein</fullName>
    </recommendedName>
</protein>
<sequence length="237" mass="26699">MSFWTNYMVPKSSLNSIYDLATIRFVCIQLTLRKPHSDPSWAFSISCDGLWPLQRPIHVPSSHERGIWSLSPKICARIFDDILIYSTTWVDHVHHLKVVFHLLQTNSLYLKRSKCDFGSQRVSYLGHVIDESGVAADSSKIQAVVDWPKPISATALLGFLGLAGFYRKFIKDYCIIATPLANLLHRNAFQWNEQTDDAFNTLKTTLSSALVLQLPNFSILFVIECDASGIGICAVLH</sequence>
<dbReference type="Pfam" id="PF00078">
    <property type="entry name" value="RVT_1"/>
    <property type="match status" value="1"/>
</dbReference>
<keyword evidence="1" id="KW-0511">Multifunctional enzyme</keyword>
<dbReference type="InterPro" id="IPR041577">
    <property type="entry name" value="RT_RNaseH_2"/>
</dbReference>
<gene>
    <name evidence="4" type="ORF">CEURO_LOCUS1798</name>
</gene>
<reference evidence="4" key="1">
    <citation type="submission" date="2022-07" db="EMBL/GenBank/DDBJ databases">
        <authorList>
            <person name="Macas J."/>
            <person name="Novak P."/>
            <person name="Neumann P."/>
        </authorList>
    </citation>
    <scope>NUCLEOTIDE SEQUENCE</scope>
</reference>
<dbReference type="Pfam" id="PF17919">
    <property type="entry name" value="RT_RNaseH_2"/>
    <property type="match status" value="1"/>
</dbReference>
<dbReference type="PANTHER" id="PTHR37984:SF5">
    <property type="entry name" value="PROTEIN NYNRIN-LIKE"/>
    <property type="match status" value="1"/>
</dbReference>
<dbReference type="SUPFAM" id="SSF56672">
    <property type="entry name" value="DNA/RNA polymerases"/>
    <property type="match status" value="1"/>
</dbReference>
<evidence type="ECO:0000256" key="1">
    <source>
        <dbReference type="ARBA" id="ARBA00023268"/>
    </source>
</evidence>
<evidence type="ECO:0000313" key="4">
    <source>
        <dbReference type="EMBL" id="CAH9061776.1"/>
    </source>
</evidence>
<name>A0A9P1DXX9_CUSEU</name>
<dbReference type="EMBL" id="CAMAPE010000004">
    <property type="protein sequence ID" value="CAH9061776.1"/>
    <property type="molecule type" value="Genomic_DNA"/>
</dbReference>
<evidence type="ECO:0000259" key="3">
    <source>
        <dbReference type="Pfam" id="PF17919"/>
    </source>
</evidence>
<feature type="domain" description="Reverse transcriptase" evidence="2">
    <location>
        <begin position="75"/>
        <end position="129"/>
    </location>
</feature>
<dbReference type="Proteomes" id="UP001152484">
    <property type="component" value="Unassembled WGS sequence"/>
</dbReference>
<dbReference type="PANTHER" id="PTHR37984">
    <property type="entry name" value="PROTEIN CBG26694"/>
    <property type="match status" value="1"/>
</dbReference>
<feature type="domain" description="Reverse transcriptase/retrotransposon-derived protein RNase H-like" evidence="3">
    <location>
        <begin position="191"/>
        <end position="236"/>
    </location>
</feature>
<dbReference type="InterPro" id="IPR050951">
    <property type="entry name" value="Retrovirus_Pol_polyprotein"/>
</dbReference>
<proteinExistence type="predicted"/>
<evidence type="ECO:0008006" key="6">
    <source>
        <dbReference type="Google" id="ProtNLM"/>
    </source>
</evidence>
<evidence type="ECO:0000313" key="5">
    <source>
        <dbReference type="Proteomes" id="UP001152484"/>
    </source>
</evidence>
<dbReference type="FunFam" id="3.30.70.270:FF:000020">
    <property type="entry name" value="Transposon Tf2-6 polyprotein-like Protein"/>
    <property type="match status" value="1"/>
</dbReference>
<dbReference type="InterPro" id="IPR043502">
    <property type="entry name" value="DNA/RNA_pol_sf"/>
</dbReference>
<dbReference type="Gene3D" id="3.30.70.270">
    <property type="match status" value="2"/>
</dbReference>
<dbReference type="OrthoDB" id="846606at2759"/>
<keyword evidence="5" id="KW-1185">Reference proteome</keyword>
<dbReference type="AlphaFoldDB" id="A0A9P1DXX9"/>
<organism evidence="4 5">
    <name type="scientific">Cuscuta europaea</name>
    <name type="common">European dodder</name>
    <dbReference type="NCBI Taxonomy" id="41803"/>
    <lineage>
        <taxon>Eukaryota</taxon>
        <taxon>Viridiplantae</taxon>
        <taxon>Streptophyta</taxon>
        <taxon>Embryophyta</taxon>
        <taxon>Tracheophyta</taxon>
        <taxon>Spermatophyta</taxon>
        <taxon>Magnoliopsida</taxon>
        <taxon>eudicotyledons</taxon>
        <taxon>Gunneridae</taxon>
        <taxon>Pentapetalae</taxon>
        <taxon>asterids</taxon>
        <taxon>lamiids</taxon>
        <taxon>Solanales</taxon>
        <taxon>Convolvulaceae</taxon>
        <taxon>Cuscuteae</taxon>
        <taxon>Cuscuta</taxon>
        <taxon>Cuscuta subgen. Cuscuta</taxon>
    </lineage>
</organism>
<comment type="caution">
    <text evidence="4">The sequence shown here is derived from an EMBL/GenBank/DDBJ whole genome shotgun (WGS) entry which is preliminary data.</text>
</comment>